<gene>
    <name evidence="1" type="ORF">M23134_02145</name>
</gene>
<name>A1ZNC4_MICM2</name>
<comment type="caution">
    <text evidence="1">The sequence shown here is derived from an EMBL/GenBank/DDBJ whole genome shotgun (WGS) entry which is preliminary data.</text>
</comment>
<accession>A1ZNC4</accession>
<protein>
    <submittedName>
        <fullName evidence="1">Uncharacterized protein</fullName>
    </submittedName>
</protein>
<evidence type="ECO:0000313" key="2">
    <source>
        <dbReference type="Proteomes" id="UP000004095"/>
    </source>
</evidence>
<proteinExistence type="predicted"/>
<organism evidence="1 2">
    <name type="scientific">Microscilla marina ATCC 23134</name>
    <dbReference type="NCBI Taxonomy" id="313606"/>
    <lineage>
        <taxon>Bacteria</taxon>
        <taxon>Pseudomonadati</taxon>
        <taxon>Bacteroidota</taxon>
        <taxon>Cytophagia</taxon>
        <taxon>Cytophagales</taxon>
        <taxon>Microscillaceae</taxon>
        <taxon>Microscilla</taxon>
    </lineage>
</organism>
<dbReference type="AlphaFoldDB" id="A1ZNC4"/>
<dbReference type="EMBL" id="AAWS01000018">
    <property type="protein sequence ID" value="EAY28035.1"/>
    <property type="molecule type" value="Genomic_DNA"/>
</dbReference>
<sequence length="54" mass="6334">MFAKIIAFVERGVFREKSTKKGQQHKVPDLFYQCLYLALLFTQSKLSFNHQLLA</sequence>
<keyword evidence="2" id="KW-1185">Reference proteome</keyword>
<evidence type="ECO:0000313" key="1">
    <source>
        <dbReference type="EMBL" id="EAY28035.1"/>
    </source>
</evidence>
<dbReference type="Proteomes" id="UP000004095">
    <property type="component" value="Unassembled WGS sequence"/>
</dbReference>
<reference evidence="1 2" key="1">
    <citation type="submission" date="2007-01" db="EMBL/GenBank/DDBJ databases">
        <authorList>
            <person name="Haygood M."/>
            <person name="Podell S."/>
            <person name="Anderson C."/>
            <person name="Hopkinson B."/>
            <person name="Roe K."/>
            <person name="Barbeau K."/>
            <person name="Gaasterland T."/>
            <person name="Ferriera S."/>
            <person name="Johnson J."/>
            <person name="Kravitz S."/>
            <person name="Beeson K."/>
            <person name="Sutton G."/>
            <person name="Rogers Y.-H."/>
            <person name="Friedman R."/>
            <person name="Frazier M."/>
            <person name="Venter J.C."/>
        </authorList>
    </citation>
    <scope>NUCLEOTIDE SEQUENCE [LARGE SCALE GENOMIC DNA]</scope>
    <source>
        <strain evidence="1 2">ATCC 23134</strain>
    </source>
</reference>